<geneLocation type="chloroplast" evidence="4"/>
<dbReference type="GO" id="GO:0051301">
    <property type="term" value="P:cell division"/>
    <property type="evidence" value="ECO:0007669"/>
    <property type="project" value="UniProtKB-KW"/>
</dbReference>
<dbReference type="InterPro" id="IPR027417">
    <property type="entry name" value="P-loop_NTPase"/>
</dbReference>
<feature type="transmembrane region" description="Helical" evidence="2">
    <location>
        <begin position="1480"/>
        <end position="1498"/>
    </location>
</feature>
<keyword evidence="4" id="KW-0934">Plastid</keyword>
<evidence type="ECO:0000256" key="2">
    <source>
        <dbReference type="SAM" id="Phobius"/>
    </source>
</evidence>
<protein>
    <submittedName>
        <fullName evidence="4">Cell division protein</fullName>
    </submittedName>
</protein>
<feature type="transmembrane region" description="Helical" evidence="2">
    <location>
        <begin position="1610"/>
        <end position="1629"/>
    </location>
</feature>
<name>A0A140H9N9_MYCHS</name>
<feature type="domain" description="ATPase AAA-type core" evidence="3">
    <location>
        <begin position="1807"/>
        <end position="1880"/>
    </location>
</feature>
<feature type="compositionally biased region" description="Basic and acidic residues" evidence="1">
    <location>
        <begin position="1342"/>
        <end position="1354"/>
    </location>
</feature>
<evidence type="ECO:0000313" key="4">
    <source>
        <dbReference type="EMBL" id="AMO00888.1"/>
    </source>
</evidence>
<dbReference type="InterPro" id="IPR050168">
    <property type="entry name" value="AAA_ATPase_domain"/>
</dbReference>
<dbReference type="PANTHER" id="PTHR23077">
    <property type="entry name" value="AAA-FAMILY ATPASE"/>
    <property type="match status" value="1"/>
</dbReference>
<dbReference type="EMBL" id="KT199249">
    <property type="protein sequence ID" value="AMO00888.1"/>
    <property type="molecule type" value="Genomic_DNA"/>
</dbReference>
<dbReference type="PANTHER" id="PTHR23077:SF117">
    <property type="entry name" value="AAA+ ATPASE DOMAIN-CONTAINING PROTEIN"/>
    <property type="match status" value="1"/>
</dbReference>
<keyword evidence="2" id="KW-0472">Membrane</keyword>
<dbReference type="InterPro" id="IPR003959">
    <property type="entry name" value="ATPase_AAA_core"/>
</dbReference>
<reference evidence="4" key="1">
    <citation type="journal article" date="2016" name="Mol. Phylogenet. Evol.">
        <title>Chloroplast phylogenomic data from the green algal order Sphaeropleales (Chlorophyceae, Chlorophyta) reveal complex patterns of sequence evolution.</title>
        <authorList>
            <person name="Fucikova K."/>
            <person name="Lewis P.O."/>
            <person name="Lewis L.A."/>
        </authorList>
    </citation>
    <scope>NUCLEOTIDE SEQUENCE</scope>
    <source>
        <strain evidence="4">CAUP H6502</strain>
    </source>
</reference>
<keyword evidence="4" id="KW-0132">Cell division</keyword>
<keyword evidence="2" id="KW-1133">Transmembrane helix</keyword>
<evidence type="ECO:0000259" key="3">
    <source>
        <dbReference type="Pfam" id="PF00004"/>
    </source>
</evidence>
<dbReference type="SUPFAM" id="SSF52540">
    <property type="entry name" value="P-loop containing nucleoside triphosphate hydrolases"/>
    <property type="match status" value="1"/>
</dbReference>
<gene>
    <name evidence="4" type="primary">ftsH</name>
    <name evidence="4" type="ORF">VU95_11</name>
</gene>
<keyword evidence="4" id="KW-0131">Cell cycle</keyword>
<dbReference type="GeneID" id="27073434"/>
<feature type="region of interest" description="Disordered" evidence="1">
    <location>
        <begin position="1330"/>
        <end position="1365"/>
    </location>
</feature>
<dbReference type="GO" id="GO:0005524">
    <property type="term" value="F:ATP binding"/>
    <property type="evidence" value="ECO:0007669"/>
    <property type="project" value="InterPro"/>
</dbReference>
<proteinExistence type="predicted"/>
<keyword evidence="2" id="KW-0812">Transmembrane</keyword>
<organism evidence="4">
    <name type="scientific">Mychonastes homosphaera</name>
    <name type="common">Green alga</name>
    <name type="synonym">Chlorella homosphaera</name>
    <dbReference type="NCBI Taxonomy" id="31300"/>
    <lineage>
        <taxon>Eukaryota</taxon>
        <taxon>Viridiplantae</taxon>
        <taxon>Chlorophyta</taxon>
        <taxon>core chlorophytes</taxon>
        <taxon>Chlorophyceae</taxon>
        <taxon>CS clade</taxon>
        <taxon>Sphaeropleales</taxon>
        <taxon>Mychonastaceae</taxon>
        <taxon>Mychonastes</taxon>
    </lineage>
</organism>
<dbReference type="Gene3D" id="1.10.8.60">
    <property type="match status" value="1"/>
</dbReference>
<sequence length="2672" mass="308099">MVPTGLGPWKMEPSDQDLTRFLRVKKQKLFCPPIAAVLASGTLAQIGTGTIDVDSDSAQEHSETTNGSTYYIPVSKQKGNPTEKVVFVDKPGTSETPPHLKPEFSSGSDVTTNPMQYDFLLEGLLTEWRTRREQLFKRATTAKLSNRSFFPQQHNQIKYWVWPFLGIMALTSSLPVVRSVKQPVPSTPQFFQVEVDLENGDLQNESEALLFDKLAYTPNEPTSQGNEIFEQTLSLGLATNELDVWNNSTIQHPMANFDYSKMLLDLLVKKTHCHSFKAKPGYVSNLAFTTSESESYFPVESKAEPSKEVLPNAFKFLRLKDDVKYGQGFMVPYLSSRENWGRPFDPFYYRIFTEKLIYKYLHQRLSIEADLYRRQRKSVQFAASPIDETLRLEASFKELNLLKQIATPRQTKKMSRKRKTSVKAKSWESAMDPKQWLNRLVLNAEHLNENVLNSPQLPSGNALPKAVSLFAKDWPTLPDQFTRISKSSIHKTELDTASFLQPLRAAAHPFESVIEVANSNMAKKTVQALLPEVKYISILNDRLSQWLTTWLTNWSLMYSTSEGVINDATFSKQFSHAVGPDSSQKFQWARPELRQNTEYQSLAQTDSATRSDLPEQLFRAYLSYTTEVTIPEPAPPVSVEFTRMLERAQEPLEFNYEFPNAPTKVKKLSHPTTGALLKTFVFKSPSYFEDPDMLAKRNDLKRRRSNRYARAGIARKKRKRIFPRPKWLRSALYSPFIKLRHPGMPSGNRNLRITTQRVGQIRANLNLQNTLTPRYLNSGTPSLFRQKGLHHSLMRNMPQLTSGKFFRVANWAAPKSKLKGWRSLFLANEFAPYTNALNANLKRVKQKQLEAGVQPKLRAIPQWFWKGSMSATDIESLRFKQGFADLPFTVPFNFLEAGHSEATMSHLFLNELRLVAAQNKAIYERLNNTIVLHRDKTGFMTGENPGLPGLNRVRLLKSKDWVWPEGWSTVALSPLSRIESQWFLNQTHLFRDPTVTDIHSLWQTGKTRKLTTPIRESTQKSIFGLRLPFVKSDKVHPVTISRSWKKVKVMDTKLNALGLVNNRTQFYPQQLKLRLQNERGATPTPNLRRTPQEFEMQRNMTNSIRFWWGETEQNLIPLTNPAGTQPWNLVEGLMATTQLTSENQPLTVSLVNGSLVLLHIALLSFLIQLPEARTFLKFYALVFNRLAVGYLWTTKICYYLMQECVYEIQYAIFCGRTLMFPMVKQSKHLNRRMLWKQLHRVENNPRITGRPTQRPLRYIKRDSIIHLAQKNHATLFMIDLCLDYSEVLRQEEELERSRLKEEGDILAQIELEELETPFTEILTPVVSEYEVQTEATSTSTSDEEKGSQDQKTTSEEEEEEEEKETSLFYIELAQDYYNEFLEREDKINLLIPDMQREPSWFYNGAPDFSNKLTEPTDDLSLRLMQSEEDLTSWMYEALYIKERHKAYKTALAADSVPEIQLYQTTLDQRFYIAERLNFKVYKVVAGFTAGMIGLYFLIYRKVYRAYYTVDKGIDTTRRLLLQFLEEPAENAMQAFNEYFFIAFMSDLLTSKPDEAERIQTLFIEYYTRQANALGPVGSVIQRRLQRLVEDFYIAWTRPDKDLFMRHQKSLIFWNMWGALLIRAVARYKLSLADLLSTKEEQEKLVECLITESDWSWTQQSLIQFQPLFDLFSLGKRSWKDFTVSPASRELGDPPMLEAVLQPPLQSSEFIQQKLTALQEFETKNPADALYADSHATTLDELSWRWGAQQVNMYHSRLSTLGVEYQPASNLAAVPQLKYYKSMHTQLGWVIQDNLRTTFAQTPSKNALIVGPPGPEVTSLVRALVGELEMKLITDNARRYTTVIKNVAIGVRHLKEVFYAVSVEAPCLFVLEDIHLIGRRRELLIAEDEELYLMESMQVTPQNEHYEEDYSIDKFVKHTQLHYEKPFRGDYSFLISTNCYAFDFFREPAPSRMRRGGVFTKSPYNLPGIEQELIKLRGLENLSNAQAKAPALSLTSTMQARKPVKEVKAAPNSPLTVAIEKNKKAFRPRRIVKNMPLKGISWDMWMLLSRYDYSIRSKVALLAVLTEDALGDLTDMITDLLVMMDTVRSTRGLIMFATTHIPTALDPALRRPGRLDETLSVPLFSSTMTRWEILKLRYSGIDPLQELMPYAHVTRNLSNSEVSTLALKSLASVIPKKVSLREIQTISTTPFESLKRNMHMSYFEAFFQSKTFGRLKEQLDDMCDVPSNNLGMDIQMRQRKFQAKVNTLTYTLVGAQLIRWKAQVVTDAMDADILAYTVDKVNPLLSHLERQNRVFDLDLALMGNATTIREHITNSLAPRFAETFFTSSLLNGVSVVNPDKDLAASQVTFQLREKTNYVPLTFEKFELAATRFKPGGSSLFTSFFPSFRNTLVNLGVPASRTSDFISSVIQKRSIWTKNLVVFRLLYLPINQDFREPHGLPTYDLVDPDKNYETLQKEQRILYRPGNLTMNEKIELHKTYRLYLAVANKTIEDWHGPLYKPAELELLKRHVLPSLEELSSLALVMNHPTGTSKFYRDSTHLRQRFHLIDQWWNGHLADLDVETTLQSEVETRTFFDESVGNDVDIDYPLPDRYYNVRSRRWVSKQGAESWVLKGSKFNDAAAYHYMVCALTRCYEELHKNRESLDHLAYTFLKSGQVSEVQTHSHYTRFYQTDV</sequence>
<evidence type="ECO:0000256" key="1">
    <source>
        <dbReference type="SAM" id="MobiDB-lite"/>
    </source>
</evidence>
<dbReference type="Pfam" id="PF00004">
    <property type="entry name" value="AAA"/>
    <property type="match status" value="1"/>
</dbReference>
<dbReference type="RefSeq" id="YP_009238079.1">
    <property type="nucleotide sequence ID" value="NC_029671.1"/>
</dbReference>
<dbReference type="Gene3D" id="3.40.50.300">
    <property type="entry name" value="P-loop containing nucleotide triphosphate hydrolases"/>
    <property type="match status" value="2"/>
</dbReference>
<dbReference type="GO" id="GO:0016887">
    <property type="term" value="F:ATP hydrolysis activity"/>
    <property type="evidence" value="ECO:0007669"/>
    <property type="project" value="InterPro"/>
</dbReference>
<accession>A0A140H9N9</accession>
<keyword evidence="4" id="KW-0150">Chloroplast</keyword>